<keyword evidence="7" id="KW-0695">RNA-directed DNA polymerase</keyword>
<dbReference type="Pfam" id="PF03732">
    <property type="entry name" value="Retrotrans_gag"/>
    <property type="match status" value="1"/>
</dbReference>
<reference evidence="15" key="3">
    <citation type="journal article" date="2005" name="Nature">
        <title>The map-based sequence of the rice genome.</title>
        <authorList>
            <consortium name="International rice genome sequencing project (IRGSP)"/>
            <person name="Matsumoto T."/>
            <person name="Wu J."/>
            <person name="Kanamori H."/>
            <person name="Katayose Y."/>
            <person name="Fujisawa M."/>
            <person name="Namiki N."/>
            <person name="Mizuno H."/>
            <person name="Yamamoto K."/>
            <person name="Antonio B.A."/>
            <person name="Baba T."/>
            <person name="Sakata K."/>
            <person name="Nagamura Y."/>
            <person name="Aoki H."/>
            <person name="Arikawa K."/>
            <person name="Arita K."/>
            <person name="Bito T."/>
            <person name="Chiden Y."/>
            <person name="Fujitsuka N."/>
            <person name="Fukunaka R."/>
            <person name="Hamada M."/>
            <person name="Harada C."/>
            <person name="Hayashi A."/>
            <person name="Hijishita S."/>
            <person name="Honda M."/>
            <person name="Hosokawa S."/>
            <person name="Ichikawa Y."/>
            <person name="Idonuma A."/>
            <person name="Iijima M."/>
            <person name="Ikeda M."/>
            <person name="Ikeno M."/>
            <person name="Ito K."/>
            <person name="Ito S."/>
            <person name="Ito T."/>
            <person name="Ito Y."/>
            <person name="Ito Y."/>
            <person name="Iwabuchi A."/>
            <person name="Kamiya K."/>
            <person name="Karasawa W."/>
            <person name="Kurita K."/>
            <person name="Katagiri S."/>
            <person name="Kikuta A."/>
            <person name="Kobayashi H."/>
            <person name="Kobayashi N."/>
            <person name="Machita K."/>
            <person name="Maehara T."/>
            <person name="Masukawa M."/>
            <person name="Mizubayashi T."/>
            <person name="Mukai Y."/>
            <person name="Nagasaki H."/>
            <person name="Nagata Y."/>
            <person name="Naito S."/>
            <person name="Nakashima M."/>
            <person name="Nakama Y."/>
            <person name="Nakamichi Y."/>
            <person name="Nakamura M."/>
            <person name="Meguro A."/>
            <person name="Negishi M."/>
            <person name="Ohta I."/>
            <person name="Ohta T."/>
            <person name="Okamoto M."/>
            <person name="Ono N."/>
            <person name="Saji S."/>
            <person name="Sakaguchi M."/>
            <person name="Sakai K."/>
            <person name="Shibata M."/>
            <person name="Shimokawa T."/>
            <person name="Song J."/>
            <person name="Takazaki Y."/>
            <person name="Terasawa K."/>
            <person name="Tsugane M."/>
            <person name="Tsuji K."/>
            <person name="Ueda S."/>
            <person name="Waki K."/>
            <person name="Yamagata H."/>
            <person name="Yamamoto M."/>
            <person name="Yamamoto S."/>
            <person name="Yamane H."/>
            <person name="Yoshiki S."/>
            <person name="Yoshihara R."/>
            <person name="Yukawa K."/>
            <person name="Zhong H."/>
            <person name="Yano M."/>
            <person name="Yuan Q."/>
            <person name="Ouyang S."/>
            <person name="Liu J."/>
            <person name="Jones K.M."/>
            <person name="Gansberger K."/>
            <person name="Moffat K."/>
            <person name="Hill J."/>
            <person name="Bera J."/>
            <person name="Fadrosh D."/>
            <person name="Jin S."/>
            <person name="Johri S."/>
            <person name="Kim M."/>
            <person name="Overton L."/>
            <person name="Reardon M."/>
            <person name="Tsitrin T."/>
            <person name="Vuong H."/>
            <person name="Weaver B."/>
            <person name="Ciecko A."/>
            <person name="Tallon L."/>
            <person name="Jackson J."/>
            <person name="Pai G."/>
            <person name="Aken S.V."/>
            <person name="Utterback T."/>
            <person name="Reidmuller S."/>
            <person name="Feldblyum T."/>
            <person name="Hsiao J."/>
            <person name="Zismann V."/>
            <person name="Iobst S."/>
            <person name="de Vazeille A.R."/>
            <person name="Buell C.R."/>
            <person name="Ying K."/>
            <person name="Li Y."/>
            <person name="Lu T."/>
            <person name="Huang Y."/>
            <person name="Zhao Q."/>
            <person name="Feng Q."/>
            <person name="Zhang L."/>
            <person name="Zhu J."/>
            <person name="Weng Q."/>
            <person name="Mu J."/>
            <person name="Lu Y."/>
            <person name="Fan D."/>
            <person name="Liu Y."/>
            <person name="Guan J."/>
            <person name="Zhang Y."/>
            <person name="Yu S."/>
            <person name="Liu X."/>
            <person name="Zhang Y."/>
            <person name="Hong G."/>
            <person name="Han B."/>
            <person name="Choisne N."/>
            <person name="Demange N."/>
            <person name="Orjeda G."/>
            <person name="Samain S."/>
            <person name="Cattolico L."/>
            <person name="Pelletier E."/>
            <person name="Couloux A."/>
            <person name="Segurens B."/>
            <person name="Wincker P."/>
            <person name="D'Hont A."/>
            <person name="Scarpelli C."/>
            <person name="Weissenbach J."/>
            <person name="Salanoubat M."/>
            <person name="Quetier F."/>
            <person name="Yu Y."/>
            <person name="Kim H.R."/>
            <person name="Rambo T."/>
            <person name="Currie J."/>
            <person name="Collura K."/>
            <person name="Luo M."/>
            <person name="Yang T."/>
            <person name="Ammiraju J.S.S."/>
            <person name="Engler F."/>
            <person name="Soderlund C."/>
            <person name="Wing R.A."/>
            <person name="Palmer L.E."/>
            <person name="de la Bastide M."/>
            <person name="Spiegel L."/>
            <person name="Nascimento L."/>
            <person name="Zutavern T."/>
            <person name="O'Shaughnessy A."/>
            <person name="Dike S."/>
            <person name="Dedhia N."/>
            <person name="Preston R."/>
            <person name="Balija V."/>
            <person name="McCombie W.R."/>
            <person name="Chow T."/>
            <person name="Chen H."/>
            <person name="Chung M."/>
            <person name="Chen C."/>
            <person name="Shaw J."/>
            <person name="Wu H."/>
            <person name="Hsiao K."/>
            <person name="Chao Y."/>
            <person name="Chu M."/>
            <person name="Cheng C."/>
            <person name="Hour A."/>
            <person name="Lee P."/>
            <person name="Lin S."/>
            <person name="Lin Y."/>
            <person name="Liou J."/>
            <person name="Liu S."/>
            <person name="Hsing Y."/>
            <person name="Raghuvanshi S."/>
            <person name="Mohanty A."/>
            <person name="Bharti A.K."/>
            <person name="Gaur A."/>
            <person name="Gupta V."/>
            <person name="Kumar D."/>
            <person name="Ravi V."/>
            <person name="Vij S."/>
            <person name="Kapur A."/>
            <person name="Khurana P."/>
            <person name="Khurana P."/>
            <person name="Khurana J.P."/>
            <person name="Tyagi A.K."/>
            <person name="Gaikwad K."/>
            <person name="Singh A."/>
            <person name="Dalal V."/>
            <person name="Srivastava S."/>
            <person name="Dixit A."/>
            <person name="Pal A.K."/>
            <person name="Ghazi I.A."/>
            <person name="Yadav M."/>
            <person name="Pandit A."/>
            <person name="Bhargava A."/>
            <person name="Sureshbabu K."/>
            <person name="Batra K."/>
            <person name="Sharma T.R."/>
            <person name="Mohapatra T."/>
            <person name="Singh N.K."/>
            <person name="Messing J."/>
            <person name="Nelson A.B."/>
            <person name="Fuks G."/>
            <person name="Kavchok S."/>
            <person name="Keizer G."/>
            <person name="Linton E."/>
            <person name="Llaca V."/>
            <person name="Song R."/>
            <person name="Tanyolac B."/>
            <person name="Young S."/>
            <person name="Ho-Il K."/>
            <person name="Hahn J.H."/>
            <person name="Sangsakoo G."/>
            <person name="Vanavichit A."/>
            <person name="de Mattos Luiz.A.T."/>
            <person name="Zimmer P.D."/>
            <person name="Malone G."/>
            <person name="Dellagostin O."/>
            <person name="de Oliveira A.C."/>
            <person name="Bevan M."/>
            <person name="Bancroft I."/>
            <person name="Minx P."/>
            <person name="Cordum H."/>
            <person name="Wilson R."/>
            <person name="Cheng Z."/>
            <person name="Jin W."/>
            <person name="Jiang J."/>
            <person name="Leong S.A."/>
            <person name="Iwama H."/>
            <person name="Gojobori T."/>
            <person name="Itoh T."/>
            <person name="Niimura Y."/>
            <person name="Fujii Y."/>
            <person name="Habara T."/>
            <person name="Sakai H."/>
            <person name="Sato Y."/>
            <person name="Wilson G."/>
            <person name="Kumar K."/>
            <person name="McCouch S."/>
            <person name="Juretic N."/>
            <person name="Hoen D."/>
            <person name="Wright S."/>
            <person name="Bruskiewich R."/>
            <person name="Bureau T."/>
            <person name="Miyao A."/>
            <person name="Hirochika H."/>
            <person name="Nishikawa T."/>
            <person name="Kadowaki K."/>
            <person name="Sugiura M."/>
            <person name="Burr B."/>
            <person name="Sasaki T."/>
        </authorList>
    </citation>
    <scope>NUCLEOTIDE SEQUENCE [LARGE SCALE GENOMIC DNA]</scope>
    <source>
        <strain evidence="15">cv. Nipponbare</strain>
    </source>
</reference>
<dbReference type="SUPFAM" id="SSF57756">
    <property type="entry name" value="Retrovirus zinc finger-like domains"/>
    <property type="match status" value="1"/>
</dbReference>
<feature type="compositionally biased region" description="Polar residues" evidence="9">
    <location>
        <begin position="1594"/>
        <end position="1606"/>
    </location>
</feature>
<evidence type="ECO:0000256" key="6">
    <source>
        <dbReference type="ARBA" id="ARBA00022801"/>
    </source>
</evidence>
<dbReference type="EC" id="2.7.7.49" evidence="1"/>
<dbReference type="FunFam" id="1.10.340.70:FF:000001">
    <property type="entry name" value="Retrovirus-related Pol polyprotein from transposon gypsy-like Protein"/>
    <property type="match status" value="1"/>
</dbReference>
<feature type="region of interest" description="Disordered" evidence="9">
    <location>
        <begin position="1575"/>
        <end position="1606"/>
    </location>
</feature>
<dbReference type="Gene3D" id="1.10.340.70">
    <property type="match status" value="1"/>
</dbReference>
<dbReference type="PANTHER" id="PTHR35046">
    <property type="entry name" value="ZINC KNUCKLE (CCHC-TYPE) FAMILY PROTEIN"/>
    <property type="match status" value="1"/>
</dbReference>
<dbReference type="PANTHER" id="PTHR35046:SF9">
    <property type="entry name" value="RNA-DIRECTED DNA POLYMERASE"/>
    <property type="match status" value="1"/>
</dbReference>
<dbReference type="Gene3D" id="3.30.420.10">
    <property type="entry name" value="Ribonuclease H-like superfamily/Ribonuclease H"/>
    <property type="match status" value="1"/>
</dbReference>
<dbReference type="Pfam" id="PF24626">
    <property type="entry name" value="SH3_Tf2-1"/>
    <property type="match status" value="1"/>
</dbReference>
<dbReference type="InterPro" id="IPR005162">
    <property type="entry name" value="Retrotrans_gag_dom"/>
</dbReference>
<feature type="region of interest" description="Disordered" evidence="9">
    <location>
        <begin position="83"/>
        <end position="150"/>
    </location>
</feature>
<dbReference type="InterPro" id="IPR043128">
    <property type="entry name" value="Rev_trsase/Diguanyl_cyclase"/>
</dbReference>
<dbReference type="EMBL" id="AC090441">
    <property type="protein sequence ID" value="AAK91332.1"/>
    <property type="molecule type" value="Genomic_DNA"/>
</dbReference>
<keyword evidence="5" id="KW-0255">Endonuclease</keyword>
<evidence type="ECO:0000259" key="12">
    <source>
        <dbReference type="PROSITE" id="PS50994"/>
    </source>
</evidence>
<evidence type="ECO:0000256" key="1">
    <source>
        <dbReference type="ARBA" id="ARBA00012493"/>
    </source>
</evidence>
<dbReference type="GO" id="GO:0015074">
    <property type="term" value="P:DNA integration"/>
    <property type="evidence" value="ECO:0007669"/>
    <property type="project" value="InterPro"/>
</dbReference>
<organism evidence="14 15">
    <name type="scientific">Oryza sativa subsp. japonica</name>
    <name type="common">Rice</name>
    <dbReference type="NCBI Taxonomy" id="39947"/>
    <lineage>
        <taxon>Eukaryota</taxon>
        <taxon>Viridiplantae</taxon>
        <taxon>Streptophyta</taxon>
        <taxon>Embryophyta</taxon>
        <taxon>Tracheophyta</taxon>
        <taxon>Spermatophyta</taxon>
        <taxon>Magnoliopsida</taxon>
        <taxon>Liliopsida</taxon>
        <taxon>Poales</taxon>
        <taxon>Poaceae</taxon>
        <taxon>BOP clade</taxon>
        <taxon>Oryzoideae</taxon>
        <taxon>Oryzeae</taxon>
        <taxon>Oryzinae</taxon>
        <taxon>Oryza</taxon>
        <taxon>Oryza sativa</taxon>
    </lineage>
</organism>
<dbReference type="Proteomes" id="UP000000763">
    <property type="component" value="Chromosome 10"/>
</dbReference>
<dbReference type="EMBL" id="AC079634">
    <property type="protein sequence ID" value="AAK92640.1"/>
    <property type="molecule type" value="Genomic_DNA"/>
</dbReference>
<evidence type="ECO:0000256" key="3">
    <source>
        <dbReference type="ARBA" id="ARBA00022695"/>
    </source>
</evidence>
<evidence type="ECO:0000256" key="9">
    <source>
        <dbReference type="SAM" id="MobiDB-lite"/>
    </source>
</evidence>
<dbReference type="SUPFAM" id="SSF53098">
    <property type="entry name" value="Ribonuclease H-like"/>
    <property type="match status" value="1"/>
</dbReference>
<evidence type="ECO:0000256" key="5">
    <source>
        <dbReference type="ARBA" id="ARBA00022759"/>
    </source>
</evidence>
<keyword evidence="4" id="KW-0540">Nuclease</keyword>
<dbReference type="GO" id="GO:0003964">
    <property type="term" value="F:RNA-directed DNA polymerase activity"/>
    <property type="evidence" value="ECO:0007669"/>
    <property type="project" value="UniProtKB-KW"/>
</dbReference>
<dbReference type="FunFam" id="3.30.70.270:FF:000020">
    <property type="entry name" value="Transposon Tf2-6 polyprotein-like Protein"/>
    <property type="match status" value="1"/>
</dbReference>
<name>A0A5S6RDC8_ORYSJ</name>
<feature type="compositionally biased region" description="Acidic residues" evidence="9">
    <location>
        <begin position="111"/>
        <end position="120"/>
    </location>
</feature>
<dbReference type="Pfam" id="PF17921">
    <property type="entry name" value="Integrase_H2C2"/>
    <property type="match status" value="1"/>
</dbReference>
<dbReference type="InterPro" id="IPR043502">
    <property type="entry name" value="DNA/RNA_pol_sf"/>
</dbReference>
<evidence type="ECO:0000313" key="14">
    <source>
        <dbReference type="EMBL" id="AAK92640.1"/>
    </source>
</evidence>
<dbReference type="GO" id="GO:0008270">
    <property type="term" value="F:zinc ion binding"/>
    <property type="evidence" value="ECO:0007669"/>
    <property type="project" value="UniProtKB-KW"/>
</dbReference>
<reference evidence="13" key="2">
    <citation type="submission" date="2002-02" db="EMBL/GenBank/DDBJ databases">
        <title>Rice Genomic Sequence.</title>
        <authorList>
            <person name="Wing R.A."/>
            <person name="Yu Y."/>
            <person name="Soderlund C."/>
            <person name="Chen M."/>
            <person name="Kim H.-R."/>
            <person name="Rambo T."/>
            <person name="Saski C."/>
            <person name="Henry D."/>
            <person name="Oates R."/>
            <person name="Simmons J."/>
            <person name="Wilson R."/>
            <person name="Minx P."/>
            <person name="Du H."/>
        </authorList>
    </citation>
    <scope>NUCLEOTIDE SEQUENCE</scope>
</reference>
<reference evidence="14" key="1">
    <citation type="submission" date="2001-08" db="EMBL/GenBank/DDBJ databases">
        <title>Genomic Sequence for Oryza sativa, Nipponbare strain, clone OSJNBa0045C13, from Chromosome 10.</title>
        <authorList>
            <person name="Spiegel L."/>
            <person name="de la Bastide M."/>
            <person name="Nascimento L."/>
            <person name="Kirchoff K."/>
            <person name="King L."/>
            <person name="Preston R."/>
            <person name="Vil M.D."/>
            <person name="Baker J."/>
            <person name="Bell M."/>
            <person name="Zutavern T."/>
            <person name="Santos L."/>
            <person name="Miller B."/>
            <person name="Rodriguez S."/>
            <person name="Cunnius D.M."/>
            <person name="Kuit K."/>
            <person name="Balija V."/>
            <person name="Shah R."/>
            <person name="Bahret A."/>
            <person name="Bal H."/>
            <person name="O'Shaughnessy A."/>
            <person name="Dedhia N."/>
            <person name="McCombie W.R."/>
        </authorList>
    </citation>
    <scope>NUCLEOTIDE SEQUENCE</scope>
    <source>
        <strain evidence="14">Nipponbare</strain>
    </source>
</reference>
<reference evidence="15" key="4">
    <citation type="journal article" date="2008" name="Nucleic Acids Res.">
        <title>The rice annotation project database (RAP-DB): 2008 update.</title>
        <authorList>
            <consortium name="The rice annotation project (RAP)"/>
        </authorList>
    </citation>
    <scope>GENOME REANNOTATION</scope>
    <source>
        <strain evidence="15">cv. Nipponbare</strain>
    </source>
</reference>
<dbReference type="InterPro" id="IPR001878">
    <property type="entry name" value="Znf_CCHC"/>
</dbReference>
<dbReference type="SUPFAM" id="SSF56672">
    <property type="entry name" value="DNA/RNA polymerases"/>
    <property type="match status" value="1"/>
</dbReference>
<evidence type="ECO:0000256" key="4">
    <source>
        <dbReference type="ARBA" id="ARBA00022722"/>
    </source>
</evidence>
<dbReference type="CDD" id="cd09274">
    <property type="entry name" value="RNase_HI_RT_Ty3"/>
    <property type="match status" value="1"/>
</dbReference>
<dbReference type="InterPro" id="IPR001584">
    <property type="entry name" value="Integrase_cat-core"/>
</dbReference>
<evidence type="ECO:0000313" key="13">
    <source>
        <dbReference type="EMBL" id="AAK91332.1"/>
    </source>
</evidence>
<dbReference type="PROSITE" id="PS50158">
    <property type="entry name" value="ZF_CCHC"/>
    <property type="match status" value="1"/>
</dbReference>
<dbReference type="SMART" id="SM00343">
    <property type="entry name" value="ZnF_C2HC"/>
    <property type="match status" value="1"/>
</dbReference>
<dbReference type="Gene3D" id="3.10.10.10">
    <property type="entry name" value="HIV Type 1 Reverse Transcriptase, subunit A, domain 1"/>
    <property type="match status" value="1"/>
</dbReference>
<dbReference type="Gene3D" id="2.40.70.10">
    <property type="entry name" value="Acid Proteases"/>
    <property type="match status" value="1"/>
</dbReference>
<evidence type="ECO:0000256" key="7">
    <source>
        <dbReference type="ARBA" id="ARBA00022918"/>
    </source>
</evidence>
<gene>
    <name evidence="14" type="ORF">OSJNBa0045C13.1</name>
    <name evidence="13" type="ORF">OSJNBb0052C09.15</name>
</gene>
<keyword evidence="8" id="KW-0479">Metal-binding</keyword>
<feature type="domain" description="Integrase catalytic" evidence="12">
    <location>
        <begin position="1287"/>
        <end position="1447"/>
    </location>
</feature>
<dbReference type="InterPro" id="IPR036875">
    <property type="entry name" value="Znf_CCHC_sf"/>
</dbReference>
<feature type="compositionally biased region" description="Polar residues" evidence="9">
    <location>
        <begin position="358"/>
        <end position="369"/>
    </location>
</feature>
<evidence type="ECO:0000259" key="11">
    <source>
        <dbReference type="PROSITE" id="PS50878"/>
    </source>
</evidence>
<evidence type="ECO:0000256" key="8">
    <source>
        <dbReference type="PROSITE-ProRule" id="PRU00047"/>
    </source>
</evidence>
<feature type="domain" description="CCHC-type" evidence="10">
    <location>
        <begin position="399"/>
        <end position="414"/>
    </location>
</feature>
<keyword evidence="8" id="KW-0862">Zinc</keyword>
<dbReference type="Gene3D" id="3.30.70.270">
    <property type="match status" value="2"/>
</dbReference>
<feature type="region of interest" description="Disordered" evidence="9">
    <location>
        <begin position="336"/>
        <end position="390"/>
    </location>
</feature>
<feature type="domain" description="Reverse transcriptase" evidence="11">
    <location>
        <begin position="770"/>
        <end position="949"/>
    </location>
</feature>
<dbReference type="PROSITE" id="PS50994">
    <property type="entry name" value="INTEGRASE"/>
    <property type="match status" value="1"/>
</dbReference>
<evidence type="ECO:0000313" key="15">
    <source>
        <dbReference type="Proteomes" id="UP000000763"/>
    </source>
</evidence>
<dbReference type="InterPro" id="IPR036397">
    <property type="entry name" value="RNaseH_sf"/>
</dbReference>
<dbReference type="InterPro" id="IPR041588">
    <property type="entry name" value="Integrase_H2C2"/>
</dbReference>
<dbReference type="Pfam" id="PF17917">
    <property type="entry name" value="RT_RNaseH"/>
    <property type="match status" value="1"/>
</dbReference>
<dbReference type="FunFam" id="3.30.420.10:FF:000032">
    <property type="entry name" value="Retrovirus-related Pol polyprotein from transposon 297-like Protein"/>
    <property type="match status" value="1"/>
</dbReference>
<dbReference type="GO" id="GO:0004519">
    <property type="term" value="F:endonuclease activity"/>
    <property type="evidence" value="ECO:0007669"/>
    <property type="project" value="UniProtKB-KW"/>
</dbReference>
<dbReference type="CDD" id="cd00303">
    <property type="entry name" value="retropepsin_like"/>
    <property type="match status" value="1"/>
</dbReference>
<dbReference type="GO" id="GO:0003676">
    <property type="term" value="F:nucleic acid binding"/>
    <property type="evidence" value="ECO:0007669"/>
    <property type="project" value="InterPro"/>
</dbReference>
<evidence type="ECO:0000259" key="10">
    <source>
        <dbReference type="PROSITE" id="PS50158"/>
    </source>
</evidence>
<dbReference type="InterPro" id="IPR021109">
    <property type="entry name" value="Peptidase_aspartic_dom_sf"/>
</dbReference>
<accession>A0A5S6RDC8</accession>
<dbReference type="InterPro" id="IPR041373">
    <property type="entry name" value="RT_RNaseH"/>
</dbReference>
<dbReference type="InterPro" id="IPR012337">
    <property type="entry name" value="RNaseH-like_sf"/>
</dbReference>
<dbReference type="Pfam" id="PF00665">
    <property type="entry name" value="rve"/>
    <property type="match status" value="1"/>
</dbReference>
<keyword evidence="6" id="KW-0378">Hydrolase</keyword>
<dbReference type="CDD" id="cd01647">
    <property type="entry name" value="RT_LTR"/>
    <property type="match status" value="1"/>
</dbReference>
<sequence length="1708" mass="194279">MTGGSGEHPQHSPRTRGIIQHFERQVREHAEGLDEDVRVANDRLGQLEAAQIDTNSKLSSLERSLVAVNTSLAGILNTLERMGQDGHDGSARRNHNGHDANSSIAAREELEYAADTEHDEEVLGRPQRQQRRQRHGMGAPPRQEVRDNDDSLGKIKFTIPCFDEKYDPDAYLTWELAIDQKFACHDFPENKRVRAATSEFTDFASIWWSEFVRSNPNNTPQTWDAMKRVMRARFVPSYHARDLLHKLQQLRQGNKSVEEYYQALQTGMLRCGLVENDDAGMARFMGGLNREIQDILAYKEYNSINRLFHLACKAEREVQGRRASFRTNISAGRASSWTSSNVAAPSTRAAAPSSSNNKLRPSTTNSTPCPSEPTRGVAATPSKSSSSVASSGRTRDIQCLRCKGYGHVRKDCPSTRVMIVRADGGYSSASDLDEETYALLATNNAGKGDAPHQDEEHIGAEAAEHYESLVVQRVLSAQMERAEQNQRHTLFQTKCVIKERSCRVIIDRGSCNNLASAEMVEKLALSTQPHPQPYYIQWLNSSGKVKVTRLVRVHFAIGSYHDSINCDVVPMQACSIFLGRPWQFDKDSLHFGKSNQYSFVHNGKKLVLHPMSPEVILKDELARASKQKNQEHTRSEHLIAANELEKHKKKPTNSVQNNKNEIKLKGSCFIATKSDLDEVDTDTVVCYALVCKETLFPIEDTPISLPPPVTNLLQEYADIFPKEVPPGLPPIRGIEHQIDLIPGASLPNRAPYRTNPEETKEIQRQVQELLDKGYVRESLSPCSIPVLLVPKKDGSWRMCVDCRAINNITIRYRHPIPRLDDMLDELSGSLVFSKIDLRSGYHQIRMKLGDEWKTAFKTKFGLYEWLVMPFGLTNAPSTFIRLMNEVLRAFIGRFVVVYFDDILIYSRSIEDHHGHLRAVFDALRDERLFGNLEKCTFCTDRVSFLGYVVTPQGIEVDQAKVEAIHSWPVPTTITQVRSFLGLAGFYRRFVKDFSTIAAPLHELTKRNVTFTWAAAQRNAFDTLKDKLTHAPLLQLPDFNKTFELECDASGIGLGGVLLQEGKPIEYFSEKLSGPSLNYSTYDKELFALVRTLETWQHYLWPKEFVIHSDHESLKHIRSQAKLNRRHAKWVEFIESFPYVIKHKKGKENVIADALSRRYAMLSQLDFKIFGLETIKEQYAHDDDFKDVLLNCKEGRTWNKFVLTNGFVFRANKLCIPASSVRMLLLQEAHGGGLMGHFGVKKTEDILADHFFWPKMRRDVERFVARCTTCQKAKLRLNPHGLYMPLPVPSVPWEDISMDFVLGLPRTKKGRDSIFVVVDRFSKMAHFIPCHKSDDATHVADLFFREIVRLHGVPNTIVSDRDTKFLSHFWRTLWAKLGTKLLFSTTCHPQTDGQTEVVNRTLSTMLRAVLKKNIKMWEECLPHVEFAYNRSQHSTTKKCPFEIVYGLLPRAPIDLLPLPTSERVNFDAKYHAELMLKLHETTKENIERMNIKYKLAGSKGKKHVAFEPGDLVWLHLRKDRFPNLRKSKLLPRADGPFKVLQKINDNTYKLELPADFGVSPTFNIADLKPYLGEEDELESRTTQMQEGEDDEDIPSNDTTTPIAQQGPMTRARARELNYQVQGCSWHGKNSNNVESVYRLLRRSTPVAVVVGPPTSYPSPNQSLSSSHRTIRNPRCCISLSSRHNRSSLYVFYFLLSPFSRTCISNSIIV</sequence>
<keyword evidence="8" id="KW-0863">Zinc-finger</keyword>
<dbReference type="InterPro" id="IPR056924">
    <property type="entry name" value="SH3_Tf2-1"/>
</dbReference>
<keyword evidence="3" id="KW-0548">Nucleotidyltransferase</keyword>
<proteinExistence type="predicted"/>
<dbReference type="GO" id="GO:0016787">
    <property type="term" value="F:hydrolase activity"/>
    <property type="evidence" value="ECO:0007669"/>
    <property type="project" value="UniProtKB-KW"/>
</dbReference>
<keyword evidence="2" id="KW-0808">Transferase</keyword>
<evidence type="ECO:0000256" key="2">
    <source>
        <dbReference type="ARBA" id="ARBA00022679"/>
    </source>
</evidence>
<protein>
    <recommendedName>
        <fullName evidence="1">RNA-directed DNA polymerase</fullName>
        <ecNumber evidence="1">2.7.7.49</ecNumber>
    </recommendedName>
</protein>
<feature type="compositionally biased region" description="Low complexity" evidence="9">
    <location>
        <begin position="340"/>
        <end position="357"/>
    </location>
</feature>
<dbReference type="Pfam" id="PF00078">
    <property type="entry name" value="RVT_1"/>
    <property type="match status" value="1"/>
</dbReference>
<dbReference type="InterPro" id="IPR000477">
    <property type="entry name" value="RT_dom"/>
</dbReference>
<dbReference type="PROSITE" id="PS50878">
    <property type="entry name" value="RT_POL"/>
    <property type="match status" value="1"/>
</dbReference>